<reference evidence="5 6" key="1">
    <citation type="submission" date="2015-04" db="EMBL/GenBank/DDBJ databases">
        <authorList>
            <person name="Syromyatnikov M.Y."/>
            <person name="Popov V.N."/>
        </authorList>
    </citation>
    <scope>NUCLEOTIDE SEQUENCE [LARGE SCALE GENOMIC DNA]</scope>
</reference>
<evidence type="ECO:0000256" key="2">
    <source>
        <dbReference type="SAM" id="MobiDB-lite"/>
    </source>
</evidence>
<dbReference type="InterPro" id="IPR007701">
    <property type="entry name" value="Interferon-rel_develop_reg_N"/>
</dbReference>
<dbReference type="InterPro" id="IPR039777">
    <property type="entry name" value="IFRD"/>
</dbReference>
<dbReference type="InterPro" id="IPR011989">
    <property type="entry name" value="ARM-like"/>
</dbReference>
<evidence type="ECO:0000313" key="6">
    <source>
        <dbReference type="Proteomes" id="UP000183832"/>
    </source>
</evidence>
<feature type="compositionally biased region" description="Low complexity" evidence="2">
    <location>
        <begin position="10"/>
        <end position="21"/>
    </location>
</feature>
<dbReference type="Proteomes" id="UP000183832">
    <property type="component" value="Unassembled WGS sequence"/>
</dbReference>
<feature type="domain" description="Interferon-related developmental regulator C-terminal" evidence="3">
    <location>
        <begin position="381"/>
        <end position="432"/>
    </location>
</feature>
<feature type="domain" description="Interferon-related developmental regulator N-terminal" evidence="4">
    <location>
        <begin position="38"/>
        <end position="332"/>
    </location>
</feature>
<evidence type="ECO:0000313" key="5">
    <source>
        <dbReference type="EMBL" id="CRL07532.1"/>
    </source>
</evidence>
<evidence type="ECO:0000259" key="4">
    <source>
        <dbReference type="Pfam" id="PF05004"/>
    </source>
</evidence>
<dbReference type="InterPro" id="IPR006921">
    <property type="entry name" value="Interferon-rel_develop_reg_C"/>
</dbReference>
<comment type="similarity">
    <text evidence="1">Belongs to the IFRD family.</text>
</comment>
<sequence length="436" mass="48468">MPKNNRKSKANQASNNNNNNNFKYENDSDDEYSNDGASVYSYQSDNAAIPDVEEASDNVVEKYEEKLMQAIENASEKSQQTRTQALQVMNEIFMHHSMFDFVDERRVTILDIIEKSLKRGKGQEQAHAARMSALLLIQLQGDEDVVKSLAPLLQQTALDTSASSDARAKCCLSLALLHFLGGDDVGDLIILCQMFEGIFSGSYLKGDNTPSTANADAGGLHAAALGAWALALTLIPPGDVVSLIQTKQILASFKNLMGLLQSQHLDVRMTAGEAIALLLESGRAHDEEFLDEYITDLIEMTKLLATDSQKFRAKRDRKQQRATFRDVLHYIEEEISPEIAIQVGNGLTKEQLTLDTWAVHHQYSCICNALGSGMNIHLLDNEFLRDVFQMGIRLDPDQITTKKLSKNEKRAIQAASFKARTISRGKNRDKRSAVVN</sequence>
<feature type="region of interest" description="Disordered" evidence="2">
    <location>
        <begin position="1"/>
        <end position="50"/>
    </location>
</feature>
<dbReference type="STRING" id="568069.A0A1J1J6X0"/>
<dbReference type="PANTHER" id="PTHR12354:SF1">
    <property type="entry name" value="INTERFERON-RELATED DEVELOPMENTAL REGULATOR 1"/>
    <property type="match status" value="1"/>
</dbReference>
<dbReference type="Pfam" id="PF04836">
    <property type="entry name" value="IFRD_C"/>
    <property type="match status" value="1"/>
</dbReference>
<dbReference type="Gene3D" id="1.25.10.10">
    <property type="entry name" value="Leucine-rich Repeat Variant"/>
    <property type="match status" value="1"/>
</dbReference>
<dbReference type="EMBL" id="CVRI01000072">
    <property type="protein sequence ID" value="CRL07532.1"/>
    <property type="molecule type" value="Genomic_DNA"/>
</dbReference>
<dbReference type="Pfam" id="PF05004">
    <property type="entry name" value="IFRD"/>
    <property type="match status" value="1"/>
</dbReference>
<dbReference type="OrthoDB" id="18978at2759"/>
<keyword evidence="6" id="KW-1185">Reference proteome</keyword>
<dbReference type="AlphaFoldDB" id="A0A1J1J6X0"/>
<proteinExistence type="inferred from homology"/>
<protein>
    <submittedName>
        <fullName evidence="5">CLUMA_CG020497, isoform A</fullName>
    </submittedName>
</protein>
<dbReference type="InterPro" id="IPR016024">
    <property type="entry name" value="ARM-type_fold"/>
</dbReference>
<evidence type="ECO:0000259" key="3">
    <source>
        <dbReference type="Pfam" id="PF04836"/>
    </source>
</evidence>
<name>A0A1J1J6X0_9DIPT</name>
<evidence type="ECO:0000256" key="1">
    <source>
        <dbReference type="ARBA" id="ARBA00008828"/>
    </source>
</evidence>
<organism evidence="5 6">
    <name type="scientific">Clunio marinus</name>
    <dbReference type="NCBI Taxonomy" id="568069"/>
    <lineage>
        <taxon>Eukaryota</taxon>
        <taxon>Metazoa</taxon>
        <taxon>Ecdysozoa</taxon>
        <taxon>Arthropoda</taxon>
        <taxon>Hexapoda</taxon>
        <taxon>Insecta</taxon>
        <taxon>Pterygota</taxon>
        <taxon>Neoptera</taxon>
        <taxon>Endopterygota</taxon>
        <taxon>Diptera</taxon>
        <taxon>Nematocera</taxon>
        <taxon>Chironomoidea</taxon>
        <taxon>Chironomidae</taxon>
        <taxon>Clunio</taxon>
    </lineage>
</organism>
<gene>
    <name evidence="5" type="ORF">CLUMA_CG020497</name>
</gene>
<accession>A0A1J1J6X0</accession>
<dbReference type="PANTHER" id="PTHR12354">
    <property type="entry name" value="INTERFERON-RELATED DEVELOPMENTAL REGULATOR"/>
    <property type="match status" value="1"/>
</dbReference>
<dbReference type="SUPFAM" id="SSF48371">
    <property type="entry name" value="ARM repeat"/>
    <property type="match status" value="1"/>
</dbReference>